<protein>
    <submittedName>
        <fullName evidence="1">Uncharacterized protein</fullName>
    </submittedName>
</protein>
<accession>A0A2T8HNQ5</accession>
<organism evidence="1 2">
    <name type="scientific">Sphingobacterium corticibacter</name>
    <dbReference type="NCBI Taxonomy" id="2171749"/>
    <lineage>
        <taxon>Bacteria</taxon>
        <taxon>Pseudomonadati</taxon>
        <taxon>Bacteroidota</taxon>
        <taxon>Sphingobacteriia</taxon>
        <taxon>Sphingobacteriales</taxon>
        <taxon>Sphingobacteriaceae</taxon>
        <taxon>Sphingobacterium</taxon>
    </lineage>
</organism>
<evidence type="ECO:0000313" key="2">
    <source>
        <dbReference type="Proteomes" id="UP000245627"/>
    </source>
</evidence>
<gene>
    <name evidence="1" type="ORF">DC487_05610</name>
</gene>
<reference evidence="1 2" key="1">
    <citation type="submission" date="2018-04" db="EMBL/GenBank/DDBJ databases">
        <title>Sphingobacterium cortibacter sp. nov.</title>
        <authorList>
            <person name="Li Y."/>
        </authorList>
    </citation>
    <scope>NUCLEOTIDE SEQUENCE [LARGE SCALE GENOMIC DNA]</scope>
    <source>
        <strain evidence="1 2">2c-3</strain>
    </source>
</reference>
<keyword evidence="2" id="KW-1185">Reference proteome</keyword>
<dbReference type="Proteomes" id="UP000245627">
    <property type="component" value="Unassembled WGS sequence"/>
</dbReference>
<name>A0A2T8HNQ5_9SPHI</name>
<dbReference type="EMBL" id="QDKG01000001">
    <property type="protein sequence ID" value="PVH27074.1"/>
    <property type="molecule type" value="Genomic_DNA"/>
</dbReference>
<evidence type="ECO:0000313" key="1">
    <source>
        <dbReference type="EMBL" id="PVH27074.1"/>
    </source>
</evidence>
<sequence length="67" mass="7475">MIKTSDLYNNRNRKTYLNPEIMVQIINHESSIAAGSAKVTVGGTSNNHSPFIDDWQDGVTRSSDFTM</sequence>
<comment type="caution">
    <text evidence="1">The sequence shown here is derived from an EMBL/GenBank/DDBJ whole genome shotgun (WGS) entry which is preliminary data.</text>
</comment>
<dbReference type="RefSeq" id="WP_116774929.1">
    <property type="nucleotide sequence ID" value="NZ_QDKG01000001.1"/>
</dbReference>
<dbReference type="AlphaFoldDB" id="A0A2T8HNQ5"/>
<proteinExistence type="predicted"/>